<dbReference type="AlphaFoldDB" id="A0A8C9W4T2"/>
<dbReference type="Pfam" id="PF06367">
    <property type="entry name" value="Drf_FH3"/>
    <property type="match status" value="1"/>
</dbReference>
<evidence type="ECO:0000256" key="1">
    <source>
        <dbReference type="SAM" id="Coils"/>
    </source>
</evidence>
<dbReference type="InterPro" id="IPR016024">
    <property type="entry name" value="ARM-type_fold"/>
</dbReference>
<feature type="coiled-coil region" evidence="1">
    <location>
        <begin position="389"/>
        <end position="458"/>
    </location>
</feature>
<evidence type="ECO:0000259" key="5">
    <source>
        <dbReference type="PROSITE" id="PS51444"/>
    </source>
</evidence>
<dbReference type="GO" id="GO:0090263">
    <property type="term" value="P:positive regulation of canonical Wnt signaling pathway"/>
    <property type="evidence" value="ECO:0007669"/>
    <property type="project" value="TreeGrafter"/>
</dbReference>
<reference evidence="6" key="2">
    <citation type="submission" date="2025-08" db="UniProtKB">
        <authorList>
            <consortium name="Ensembl"/>
        </authorList>
    </citation>
    <scope>IDENTIFICATION</scope>
</reference>
<gene>
    <name evidence="6" type="primary">DAAM2</name>
    <name evidence="6" type="synonym">daam2</name>
</gene>
<protein>
    <submittedName>
        <fullName evidence="6">Dishevelled associated activator of morphosis 2</fullName>
    </submittedName>
</protein>
<dbReference type="SMART" id="SM01140">
    <property type="entry name" value="Drf_GBD"/>
    <property type="match status" value="1"/>
</dbReference>
<dbReference type="InterPro" id="IPR014767">
    <property type="entry name" value="DAD_dom"/>
</dbReference>
<dbReference type="Pfam" id="PF02181">
    <property type="entry name" value="FH2"/>
    <property type="match status" value="1"/>
</dbReference>
<dbReference type="SUPFAM" id="SSF101447">
    <property type="entry name" value="Formin homology 2 domain (FH2 domain)"/>
    <property type="match status" value="1"/>
</dbReference>
<keyword evidence="1" id="KW-0175">Coiled coil</keyword>
<dbReference type="InterPro" id="IPR015425">
    <property type="entry name" value="FH2_Formin"/>
</dbReference>
<dbReference type="Pfam" id="PF06371">
    <property type="entry name" value="Drf_GBD"/>
    <property type="match status" value="1"/>
</dbReference>
<evidence type="ECO:0000256" key="2">
    <source>
        <dbReference type="SAM" id="MobiDB-lite"/>
    </source>
</evidence>
<feature type="domain" description="DAD" evidence="3">
    <location>
        <begin position="870"/>
        <end position="901"/>
    </location>
</feature>
<dbReference type="Gene3D" id="1.20.58.2220">
    <property type="entry name" value="Formin, FH2 domain"/>
    <property type="match status" value="1"/>
</dbReference>
<reference evidence="6 7" key="1">
    <citation type="submission" date="2019-04" db="EMBL/GenBank/DDBJ databases">
        <authorList>
            <consortium name="Wellcome Sanger Institute Data Sharing"/>
        </authorList>
    </citation>
    <scope>NUCLEOTIDE SEQUENCE [LARGE SCALE GENOMIC DNA]</scope>
</reference>
<dbReference type="Gene3D" id="1.10.238.150">
    <property type="entry name" value="Formin, FH3 diaphanous domain"/>
    <property type="match status" value="1"/>
</dbReference>
<dbReference type="GO" id="GO:0048715">
    <property type="term" value="P:negative regulation of oligodendrocyte differentiation"/>
    <property type="evidence" value="ECO:0007669"/>
    <property type="project" value="TreeGrafter"/>
</dbReference>
<dbReference type="GO" id="GO:0030036">
    <property type="term" value="P:actin cytoskeleton organization"/>
    <property type="evidence" value="ECO:0007669"/>
    <property type="project" value="InterPro"/>
</dbReference>
<dbReference type="SUPFAM" id="SSF48371">
    <property type="entry name" value="ARM repeat"/>
    <property type="match status" value="1"/>
</dbReference>
<sequence>TFSLGLEATGDATLTPSCLCLQDELDLTDRNREAMFALPAEKKWQIYCSKKKVRERIHTHPPDVLQMQTLFAFDEEEMEMRNKVVEDLKTALRTQPMRFVTRFIELDGLTCLLNFLKSMDYETSESRIHTSIIGCIKALMNNSQGRAHVLAHPHSINTISQSLRQDNIKTKVAVLEILGAVCLVPDGHKKVLQAMVHYQKYAAERTRFQTLLNELDSSTGRYRDEVNLKTAIMSFINAVLNAGAGEDNLEFRLHLRYEFLMLGIQPVIDKLRGHENATLDRHLDFFEMVRNEDDYELAKRFDLVHIDTKSASQMFEVIKKKLSHTEAYPHLLSILQHCLEMPYKRGASSFQHWQLLDRILQQIILQDEKGEDPDVAPLDNFNVKNIIRMLVNENEVKQWRDQAEKFRKEHAELLAKLERKERECETKTQEKEDMMKTLNKMKDKLQREGVELRTAREQVLDLSSLFPLAAQNKINGTIWHDIDDLRAFKILDLKEIEKMFSAYQRQQKETGSMDDLYMSTRKVKELSVIDGRRAQNCVILLSKLKMSNEEIRRAILEMDEREELAKDMLEQLLKFVPEKSDVDLLEEHKHELERMARADRFLFEMSRIDHYQQRLQALFFKKKFAERVMEAKPKVEAILSASREVTRSKRLTQTLEVVLAFGNFMNKGQRGNAYGFKVSSLNKIVDTKSSIDRNITMLHYLIMIFEKNYPDILYIQQDLQSIPEAAKVNLVELEKEVYSIKSGLKALEAELHYQQSRVRDHGDKFVPVVSDFITVASFSFSELEDLLNEAKDKFAKALRHFGEELGKMQPDEFFGIFDTFLQSFSEARQDLENMQRRKDEEERRARMEAMLKDQRERERRSKKNTGSSTSEEVGEFDDLVSALRSGEVFDKDMSKLKRNRKRSGKDLLDGNGRERPITKVNY</sequence>
<dbReference type="PANTHER" id="PTHR45725">
    <property type="entry name" value="FORMIN HOMOLOGY 2 FAMILY MEMBER"/>
    <property type="match status" value="1"/>
</dbReference>
<dbReference type="PROSITE" id="PS51231">
    <property type="entry name" value="DAD"/>
    <property type="match status" value="1"/>
</dbReference>
<keyword evidence="7" id="KW-1185">Reference proteome</keyword>
<dbReference type="GeneTree" id="ENSGT00940000157801"/>
<dbReference type="SMART" id="SM01139">
    <property type="entry name" value="Drf_FH3"/>
    <property type="match status" value="1"/>
</dbReference>
<feature type="region of interest" description="Disordered" evidence="2">
    <location>
        <begin position="891"/>
        <end position="922"/>
    </location>
</feature>
<dbReference type="InterPro" id="IPR042201">
    <property type="entry name" value="FH2_Formin_sf"/>
</dbReference>
<feature type="region of interest" description="Disordered" evidence="2">
    <location>
        <begin position="851"/>
        <end position="877"/>
    </location>
</feature>
<dbReference type="PROSITE" id="PS51444">
    <property type="entry name" value="FH2"/>
    <property type="match status" value="1"/>
</dbReference>
<feature type="domain" description="GBD/FH3" evidence="4">
    <location>
        <begin position="6"/>
        <end position="371"/>
    </location>
</feature>
<dbReference type="InterPro" id="IPR010473">
    <property type="entry name" value="GTPase-bd"/>
</dbReference>
<dbReference type="SMART" id="SM00498">
    <property type="entry name" value="FH2"/>
    <property type="match status" value="1"/>
</dbReference>
<feature type="compositionally biased region" description="Basic and acidic residues" evidence="2">
    <location>
        <begin position="904"/>
        <end position="922"/>
    </location>
</feature>
<proteinExistence type="predicted"/>
<dbReference type="Ensembl" id="ENSSFOT00015043871.1">
    <property type="protein sequence ID" value="ENSSFOP00015070099.1"/>
    <property type="gene ID" value="ENSSFOG00015004305.2"/>
</dbReference>
<dbReference type="InterPro" id="IPR014768">
    <property type="entry name" value="GBD/FH3_dom"/>
</dbReference>
<evidence type="ECO:0000313" key="7">
    <source>
        <dbReference type="Proteomes" id="UP000694397"/>
    </source>
</evidence>
<dbReference type="Gene3D" id="1.25.10.10">
    <property type="entry name" value="Leucine-rich Repeat Variant"/>
    <property type="match status" value="1"/>
</dbReference>
<accession>A0A8C9W4T2</accession>
<dbReference type="InterPro" id="IPR051425">
    <property type="entry name" value="Formin_Homology"/>
</dbReference>
<dbReference type="Proteomes" id="UP000694397">
    <property type="component" value="Chromosome 15"/>
</dbReference>
<evidence type="ECO:0000313" key="6">
    <source>
        <dbReference type="Ensembl" id="ENSSFOP00015070099.1"/>
    </source>
</evidence>
<reference evidence="6" key="3">
    <citation type="submission" date="2025-09" db="UniProtKB">
        <authorList>
            <consortium name="Ensembl"/>
        </authorList>
    </citation>
    <scope>IDENTIFICATION</scope>
</reference>
<dbReference type="PROSITE" id="PS51232">
    <property type="entry name" value="GBD_FH3"/>
    <property type="match status" value="1"/>
</dbReference>
<organism evidence="6 7">
    <name type="scientific">Scleropages formosus</name>
    <name type="common">Asian bonytongue</name>
    <name type="synonym">Osteoglossum formosum</name>
    <dbReference type="NCBI Taxonomy" id="113540"/>
    <lineage>
        <taxon>Eukaryota</taxon>
        <taxon>Metazoa</taxon>
        <taxon>Chordata</taxon>
        <taxon>Craniata</taxon>
        <taxon>Vertebrata</taxon>
        <taxon>Euteleostomi</taxon>
        <taxon>Actinopterygii</taxon>
        <taxon>Neopterygii</taxon>
        <taxon>Teleostei</taxon>
        <taxon>Osteoglossocephala</taxon>
        <taxon>Osteoglossomorpha</taxon>
        <taxon>Osteoglossiformes</taxon>
        <taxon>Osteoglossidae</taxon>
        <taxon>Scleropages</taxon>
    </lineage>
</organism>
<dbReference type="InterPro" id="IPR010472">
    <property type="entry name" value="FH3_dom"/>
</dbReference>
<dbReference type="GO" id="GO:0003779">
    <property type="term" value="F:actin binding"/>
    <property type="evidence" value="ECO:0007669"/>
    <property type="project" value="InterPro"/>
</dbReference>
<evidence type="ECO:0000259" key="4">
    <source>
        <dbReference type="PROSITE" id="PS51232"/>
    </source>
</evidence>
<feature type="domain" description="FH2" evidence="5">
    <location>
        <begin position="452"/>
        <end position="850"/>
    </location>
</feature>
<dbReference type="InterPro" id="IPR011989">
    <property type="entry name" value="ARM-like"/>
</dbReference>
<dbReference type="PANTHER" id="PTHR45725:SF7">
    <property type="entry name" value="DISHEVELED-ASSOCIATED ACTIVATOR OF MORPHOGENESIS 2"/>
    <property type="match status" value="1"/>
</dbReference>
<dbReference type="FunFam" id="1.25.10.10:FF:000800">
    <property type="entry name" value="Disheveled-associated activator of morphogenesis"/>
    <property type="match status" value="1"/>
</dbReference>
<evidence type="ECO:0000259" key="3">
    <source>
        <dbReference type="PROSITE" id="PS51231"/>
    </source>
</evidence>
<name>A0A8C9W4T2_SCLFO</name>
<dbReference type="GO" id="GO:0031267">
    <property type="term" value="F:small GTPase binding"/>
    <property type="evidence" value="ECO:0007669"/>
    <property type="project" value="InterPro"/>
</dbReference>
<dbReference type="FunFam" id="1.20.58.2220:FF:000002">
    <property type="entry name" value="Dishevelled associated activator of morphogenesis 1"/>
    <property type="match status" value="1"/>
</dbReference>
<dbReference type="GO" id="GO:2000050">
    <property type="term" value="P:regulation of non-canonical Wnt signaling pathway"/>
    <property type="evidence" value="ECO:0007669"/>
    <property type="project" value="TreeGrafter"/>
</dbReference>